<dbReference type="GO" id="GO:0005783">
    <property type="term" value="C:endoplasmic reticulum"/>
    <property type="evidence" value="ECO:0007669"/>
    <property type="project" value="TreeGrafter"/>
</dbReference>
<evidence type="ECO:0000256" key="1">
    <source>
        <dbReference type="SAM" id="SignalP"/>
    </source>
</evidence>
<evidence type="ECO:0000313" key="2">
    <source>
        <dbReference type="EMBL" id="PON82912.1"/>
    </source>
</evidence>
<dbReference type="PANTHER" id="PTHR11014:SF108">
    <property type="entry name" value="IAA-AMINO ACID HYDROLASE ILR1"/>
    <property type="match status" value="1"/>
</dbReference>
<sequence length="115" mass="12956">MGFFFFCMLLTTLLSQHVADNFVEPTLGCHGSDLELLTRELLDSAREPKFFEWMQRVKRKIHQYPELGFEKERASQLIWSELDSLGVEYTWPVATTGAVASVGLGSGPVFALRAS</sequence>
<dbReference type="STRING" id="63057.A0A2P5EBI8"/>
<protein>
    <recommendedName>
        <fullName evidence="4">Peptidase M</fullName>
    </recommendedName>
</protein>
<organism evidence="2 3">
    <name type="scientific">Trema orientale</name>
    <name type="common">Charcoal tree</name>
    <name type="synonym">Celtis orientalis</name>
    <dbReference type="NCBI Taxonomy" id="63057"/>
    <lineage>
        <taxon>Eukaryota</taxon>
        <taxon>Viridiplantae</taxon>
        <taxon>Streptophyta</taxon>
        <taxon>Embryophyta</taxon>
        <taxon>Tracheophyta</taxon>
        <taxon>Spermatophyta</taxon>
        <taxon>Magnoliopsida</taxon>
        <taxon>eudicotyledons</taxon>
        <taxon>Gunneridae</taxon>
        <taxon>Pentapetalae</taxon>
        <taxon>rosids</taxon>
        <taxon>fabids</taxon>
        <taxon>Rosales</taxon>
        <taxon>Cannabaceae</taxon>
        <taxon>Trema</taxon>
    </lineage>
</organism>
<evidence type="ECO:0000313" key="3">
    <source>
        <dbReference type="Proteomes" id="UP000237000"/>
    </source>
</evidence>
<gene>
    <name evidence="2" type="ORF">TorRG33x02_213230</name>
</gene>
<proteinExistence type="predicted"/>
<keyword evidence="3" id="KW-1185">Reference proteome</keyword>
<dbReference type="EMBL" id="JXTC01000187">
    <property type="protein sequence ID" value="PON82912.1"/>
    <property type="molecule type" value="Genomic_DNA"/>
</dbReference>
<dbReference type="GO" id="GO:0010179">
    <property type="term" value="F:IAA-Ala conjugate hydrolase activity"/>
    <property type="evidence" value="ECO:0007669"/>
    <property type="project" value="TreeGrafter"/>
</dbReference>
<dbReference type="AlphaFoldDB" id="A0A2P5EBI8"/>
<dbReference type="InParanoid" id="A0A2P5EBI8"/>
<keyword evidence="1" id="KW-0732">Signal</keyword>
<feature type="signal peptide" evidence="1">
    <location>
        <begin position="1"/>
        <end position="19"/>
    </location>
</feature>
<dbReference type="InterPro" id="IPR017439">
    <property type="entry name" value="Amidohydrolase"/>
</dbReference>
<accession>A0A2P5EBI8</accession>
<dbReference type="Gene3D" id="3.40.630.10">
    <property type="entry name" value="Zn peptidases"/>
    <property type="match status" value="1"/>
</dbReference>
<reference evidence="3" key="1">
    <citation type="submission" date="2016-06" db="EMBL/GenBank/DDBJ databases">
        <title>Parallel loss of symbiosis genes in relatives of nitrogen-fixing non-legume Parasponia.</title>
        <authorList>
            <person name="Van Velzen R."/>
            <person name="Holmer R."/>
            <person name="Bu F."/>
            <person name="Rutten L."/>
            <person name="Van Zeijl A."/>
            <person name="Liu W."/>
            <person name="Santuari L."/>
            <person name="Cao Q."/>
            <person name="Sharma T."/>
            <person name="Shen D."/>
            <person name="Roswanjaya Y."/>
            <person name="Wardhani T."/>
            <person name="Kalhor M.S."/>
            <person name="Jansen J."/>
            <person name="Van den Hoogen J."/>
            <person name="Gungor B."/>
            <person name="Hartog M."/>
            <person name="Hontelez J."/>
            <person name="Verver J."/>
            <person name="Yang W.-C."/>
            <person name="Schijlen E."/>
            <person name="Repin R."/>
            <person name="Schilthuizen M."/>
            <person name="Schranz E."/>
            <person name="Heidstra R."/>
            <person name="Miyata K."/>
            <person name="Fedorova E."/>
            <person name="Kohlen W."/>
            <person name="Bisseling T."/>
            <person name="Smit S."/>
            <person name="Geurts R."/>
        </authorList>
    </citation>
    <scope>NUCLEOTIDE SEQUENCE [LARGE SCALE GENOMIC DNA]</scope>
    <source>
        <strain evidence="3">cv. RG33-2</strain>
    </source>
</reference>
<evidence type="ECO:0008006" key="4">
    <source>
        <dbReference type="Google" id="ProtNLM"/>
    </source>
</evidence>
<name>A0A2P5EBI8_TREOI</name>
<dbReference type="PANTHER" id="PTHR11014">
    <property type="entry name" value="PEPTIDASE M20 FAMILY MEMBER"/>
    <property type="match status" value="1"/>
</dbReference>
<comment type="caution">
    <text evidence="2">The sequence shown here is derived from an EMBL/GenBank/DDBJ whole genome shotgun (WGS) entry which is preliminary data.</text>
</comment>
<dbReference type="Proteomes" id="UP000237000">
    <property type="component" value="Unassembled WGS sequence"/>
</dbReference>
<dbReference type="OrthoDB" id="6119954at2759"/>
<dbReference type="GO" id="GO:0009850">
    <property type="term" value="P:auxin metabolic process"/>
    <property type="evidence" value="ECO:0007669"/>
    <property type="project" value="TreeGrafter"/>
</dbReference>
<feature type="chain" id="PRO_5015147871" description="Peptidase M" evidence="1">
    <location>
        <begin position="20"/>
        <end position="115"/>
    </location>
</feature>
<dbReference type="SUPFAM" id="SSF53187">
    <property type="entry name" value="Zn-dependent exopeptidases"/>
    <property type="match status" value="1"/>
</dbReference>